<dbReference type="CDD" id="cd00093">
    <property type="entry name" value="HTH_XRE"/>
    <property type="match status" value="1"/>
</dbReference>
<dbReference type="Gene3D" id="1.10.260.40">
    <property type="entry name" value="lambda repressor-like DNA-binding domains"/>
    <property type="match status" value="1"/>
</dbReference>
<organism evidence="2 3">
    <name type="scientific">Paenibacillus terrae (strain HPL-003)</name>
    <dbReference type="NCBI Taxonomy" id="985665"/>
    <lineage>
        <taxon>Bacteria</taxon>
        <taxon>Bacillati</taxon>
        <taxon>Bacillota</taxon>
        <taxon>Bacilli</taxon>
        <taxon>Bacillales</taxon>
        <taxon>Paenibacillaceae</taxon>
        <taxon>Paenibacillus</taxon>
    </lineage>
</organism>
<dbReference type="GO" id="GO:0003677">
    <property type="term" value="F:DNA binding"/>
    <property type="evidence" value="ECO:0007669"/>
    <property type="project" value="InterPro"/>
</dbReference>
<dbReference type="HOGENOM" id="CLU_046846_1_0_9"/>
<dbReference type="OrthoDB" id="2470416at2"/>
<evidence type="ECO:0000313" key="2">
    <source>
        <dbReference type="EMBL" id="AET62139.1"/>
    </source>
</evidence>
<dbReference type="SMART" id="SM00530">
    <property type="entry name" value="HTH_XRE"/>
    <property type="match status" value="1"/>
</dbReference>
<dbReference type="EMBL" id="CP003107">
    <property type="protein sequence ID" value="AET62139.1"/>
    <property type="molecule type" value="Genomic_DNA"/>
</dbReference>
<protein>
    <submittedName>
        <fullName evidence="2">Helix-turn-helix domain-containing protein</fullName>
    </submittedName>
</protein>
<dbReference type="Proteomes" id="UP000005876">
    <property type="component" value="Chromosome"/>
</dbReference>
<dbReference type="STRING" id="985665.HPL003_27135"/>
<dbReference type="Pfam" id="PF01381">
    <property type="entry name" value="HTH_3"/>
    <property type="match status" value="1"/>
</dbReference>
<accession>G7VSD0</accession>
<dbReference type="InterPro" id="IPR010982">
    <property type="entry name" value="Lambda_DNA-bd_dom_sf"/>
</dbReference>
<sequence>MKHTPTISAEFEDYLKQNNMTLGQFAEYSGVHQRTLSNWITQHRPVSVQQLDRITLAMGLPEGYFYDLYIENYIIERSPNMRRIEPLLYRCAELDKLDAIRRMVGAIMDKLLYSPRLFDIAEGLFAQGQHAAALLLYESVAEGEKYQHSERLAVCQYRIFTIQIGDDQKRNLRAATRFESFVERLDEIVQLDALKDLGNVCRSLREWDMLDEIARSLENKAKIQYFKERPQKSTRLEQQKKPSRPLFAYLAFSQLLHASVCEAYGDYETALRYTYAYADLSWVKEIDGETQDWKKRFQEWAQANIYAYKLLSGEVTVLPDYLSYASSHKNEVLPALINIIEAANRYNINVDDILEQFELDIQSFLEQQKSVGVYTRQFVSERFTHFLKELADYYFRKTAYRNGFKYLINSLEISSAINNKSCIIKCVKLFERYRKEASSETTISYQILIDGVNEDEKKITNNRSGH</sequence>
<reference evidence="3" key="1">
    <citation type="submission" date="2011-11" db="EMBL/GenBank/DDBJ databases">
        <title>Complete sequence of Paenibacillus terrae HPL-003.</title>
        <authorList>
            <person name="Shin S.H."/>
            <person name="Kim S."/>
            <person name="Kim J.Y."/>
        </authorList>
    </citation>
    <scope>NUCLEOTIDE SEQUENCE [LARGE SCALE GENOMIC DNA]</scope>
    <source>
        <strain evidence="3">HPL-003</strain>
    </source>
</reference>
<name>G7VSD0_PAETH</name>
<gene>
    <name evidence="2" type="ordered locus">HPL003_27135</name>
</gene>
<dbReference type="AlphaFoldDB" id="G7VSD0"/>
<dbReference type="SUPFAM" id="SSF47413">
    <property type="entry name" value="lambda repressor-like DNA-binding domains"/>
    <property type="match status" value="1"/>
</dbReference>
<dbReference type="PROSITE" id="PS50943">
    <property type="entry name" value="HTH_CROC1"/>
    <property type="match status" value="1"/>
</dbReference>
<evidence type="ECO:0000313" key="3">
    <source>
        <dbReference type="Proteomes" id="UP000005876"/>
    </source>
</evidence>
<dbReference type="eggNOG" id="COG0457">
    <property type="taxonomic scope" value="Bacteria"/>
</dbReference>
<reference key="2">
    <citation type="submission" date="2011-11" db="EMBL/GenBank/DDBJ databases">
        <authorList>
            <person name="Shin S.H."/>
            <person name="Kim S."/>
            <person name="Kim J.Y."/>
        </authorList>
    </citation>
    <scope>NUCLEOTIDE SEQUENCE</scope>
    <source>
        <strain>HPL-003</strain>
    </source>
</reference>
<reference evidence="2 3" key="3">
    <citation type="journal article" date="2012" name="J. Bacteriol.">
        <title>Genome Sequence of Paenibacillus terrae HPL-003, a Xylanase-Producing Bacterium Isolated from Soil Found in Forest Residue.</title>
        <authorList>
            <person name="Shin S.H."/>
            <person name="Kim S."/>
            <person name="Kim J.Y."/>
            <person name="Song H.Y."/>
            <person name="Cho S.J."/>
            <person name="Kim D.R."/>
            <person name="Lee K.I."/>
            <person name="Lim H.K."/>
            <person name="Park N.J."/>
            <person name="Hwang I.T."/>
            <person name="Yang K.S."/>
        </authorList>
    </citation>
    <scope>NUCLEOTIDE SEQUENCE [LARGE SCALE GENOMIC DNA]</scope>
    <source>
        <strain evidence="2 3">HPL-003</strain>
    </source>
</reference>
<feature type="domain" description="HTH cro/C1-type" evidence="1">
    <location>
        <begin position="16"/>
        <end position="65"/>
    </location>
</feature>
<proteinExistence type="predicted"/>
<evidence type="ECO:0000259" key="1">
    <source>
        <dbReference type="PROSITE" id="PS50943"/>
    </source>
</evidence>
<dbReference type="KEGG" id="pta:HPL003_27135"/>
<dbReference type="InterPro" id="IPR001387">
    <property type="entry name" value="Cro/C1-type_HTH"/>
</dbReference>
<dbReference type="RefSeq" id="WP_014282819.1">
    <property type="nucleotide sequence ID" value="NC_016641.1"/>
</dbReference>